<keyword evidence="4" id="KW-1185">Reference proteome</keyword>
<dbReference type="Proteomes" id="UP000831485">
    <property type="component" value="Chromosome"/>
</dbReference>
<dbReference type="Gene3D" id="2.20.28.10">
    <property type="match status" value="1"/>
</dbReference>
<dbReference type="Proteomes" id="UP000568888">
    <property type="component" value="Unassembled WGS sequence"/>
</dbReference>
<protein>
    <submittedName>
        <fullName evidence="2">MBL fold metallo-hydrolase</fullName>
    </submittedName>
</protein>
<gene>
    <name evidence="1" type="ORF">GMPD_40660</name>
    <name evidence="2" type="ORF">M1B72_01040</name>
</gene>
<reference evidence="3" key="1">
    <citation type="submission" date="2020-06" db="EMBL/GenBank/DDBJ databases">
        <title>Draft genomic sequecing of Geomonas sp. Red736.</title>
        <authorList>
            <person name="Itoh H."/>
            <person name="Xu Z.X."/>
            <person name="Ushijima N."/>
            <person name="Masuda Y."/>
            <person name="Shiratori Y."/>
            <person name="Senoo K."/>
        </authorList>
    </citation>
    <scope>NUCLEOTIDE SEQUENCE [LARGE SCALE GENOMIC DNA]</scope>
    <source>
        <strain evidence="3">Red736</strain>
    </source>
</reference>
<name>A0A6V8N2Q3_9BACT</name>
<proteinExistence type="predicted"/>
<dbReference type="SUPFAM" id="SSF56281">
    <property type="entry name" value="Metallo-hydrolase/oxidoreductase"/>
    <property type="match status" value="1"/>
</dbReference>
<accession>A0A6V8N2Q3</accession>
<evidence type="ECO:0000313" key="3">
    <source>
        <dbReference type="Proteomes" id="UP000568888"/>
    </source>
</evidence>
<dbReference type="EMBL" id="BLXY01000018">
    <property type="protein sequence ID" value="GFO66147.1"/>
    <property type="molecule type" value="Genomic_DNA"/>
</dbReference>
<dbReference type="Gene3D" id="3.60.15.10">
    <property type="entry name" value="Ribonuclease Z/Hydroxyacylglutathione hydrolase-like"/>
    <property type="match status" value="1"/>
</dbReference>
<organism evidence="1 3">
    <name type="scientific">Geomonas paludis</name>
    <dbReference type="NCBI Taxonomy" id="2740185"/>
    <lineage>
        <taxon>Bacteria</taxon>
        <taxon>Pseudomonadati</taxon>
        <taxon>Thermodesulfobacteriota</taxon>
        <taxon>Desulfuromonadia</taxon>
        <taxon>Geobacterales</taxon>
        <taxon>Geobacteraceae</taxon>
        <taxon>Geomonas</taxon>
    </lineage>
</organism>
<dbReference type="RefSeq" id="WP_183350869.1">
    <property type="nucleotide sequence ID" value="NZ_BLXY01000018.1"/>
</dbReference>
<reference evidence="1" key="2">
    <citation type="journal article" date="2021" name="Int. J. Syst. Evol. Microbiol.">
        <title>Geomonas silvestris sp. nov., Geomonas paludis sp. nov. and Geomonas limicola sp. nov., isolated from terrestrial environments, and emended description of the genus Geomonas.</title>
        <authorList>
            <person name="Itoh H."/>
            <person name="Xu Z."/>
            <person name="Masuda Y."/>
            <person name="Ushijima N."/>
            <person name="Hayakawa C."/>
            <person name="Shiratori Y."/>
            <person name="Senoo K."/>
        </authorList>
    </citation>
    <scope>NUCLEOTIDE SEQUENCE</scope>
    <source>
        <strain evidence="1">Red736</strain>
    </source>
</reference>
<evidence type="ECO:0000313" key="4">
    <source>
        <dbReference type="Proteomes" id="UP000831485"/>
    </source>
</evidence>
<evidence type="ECO:0000313" key="2">
    <source>
        <dbReference type="EMBL" id="UPU36317.1"/>
    </source>
</evidence>
<dbReference type="EMBL" id="CP096574">
    <property type="protein sequence ID" value="UPU36317.1"/>
    <property type="molecule type" value="Genomic_DNA"/>
</dbReference>
<sequence length="238" mass="26839">MKVEQHVCLVCGFNMIGFHPDRCPFCGAAKSHFITAEECSARFQVTSTRVNDKVTRLNSDPPLGLEHAAYRVETAHGPCWIDCPSSFDRSLGRADAILFTHHHFLGASNLYRELFSAQIDIHHADSVHDICRPFPFDVTFHQDFVHNGIEAFHIGGHTPGFTFYIFEDVLFICDYVFLHGDGLKYNPFGPADQTMAGGDRIRDYLEGRQLTTVCGYNYTIGYDDWKARFDAGPVFGGY</sequence>
<dbReference type="InterPro" id="IPR036866">
    <property type="entry name" value="RibonucZ/Hydroxyglut_hydro"/>
</dbReference>
<dbReference type="SUPFAM" id="SSF57802">
    <property type="entry name" value="Rubredoxin-like"/>
    <property type="match status" value="1"/>
</dbReference>
<dbReference type="AlphaFoldDB" id="A0A6V8N2Q3"/>
<reference evidence="2" key="3">
    <citation type="submission" date="2022-04" db="EMBL/GenBank/DDBJ databases">
        <authorList>
            <person name="Liu G."/>
        </authorList>
    </citation>
    <scope>NUCLEOTIDE SEQUENCE</scope>
    <source>
        <strain evidence="2">RG22</strain>
    </source>
</reference>
<evidence type="ECO:0000313" key="1">
    <source>
        <dbReference type="EMBL" id="GFO66147.1"/>
    </source>
</evidence>